<evidence type="ECO:0000256" key="1">
    <source>
        <dbReference type="SAM" id="MobiDB-lite"/>
    </source>
</evidence>
<gene>
    <name evidence="2" type="ORF">ASPCAL03547</name>
</gene>
<keyword evidence="3" id="KW-1185">Reference proteome</keyword>
<organism evidence="2 3">
    <name type="scientific">Aspergillus calidoustus</name>
    <dbReference type="NCBI Taxonomy" id="454130"/>
    <lineage>
        <taxon>Eukaryota</taxon>
        <taxon>Fungi</taxon>
        <taxon>Dikarya</taxon>
        <taxon>Ascomycota</taxon>
        <taxon>Pezizomycotina</taxon>
        <taxon>Eurotiomycetes</taxon>
        <taxon>Eurotiomycetidae</taxon>
        <taxon>Eurotiales</taxon>
        <taxon>Aspergillaceae</taxon>
        <taxon>Aspergillus</taxon>
        <taxon>Aspergillus subgen. Nidulantes</taxon>
    </lineage>
</organism>
<feature type="region of interest" description="Disordered" evidence="1">
    <location>
        <begin position="126"/>
        <end position="159"/>
    </location>
</feature>
<dbReference type="EMBL" id="CDMC01000003">
    <property type="protein sequence ID" value="CEL02376.1"/>
    <property type="molecule type" value="Genomic_DNA"/>
</dbReference>
<evidence type="ECO:0000313" key="2">
    <source>
        <dbReference type="EMBL" id="CEL02376.1"/>
    </source>
</evidence>
<accession>A0A0U5FW68</accession>
<sequence>MRDSLVQGAKKANKIAVAFPFLFALTVAISSLATRTHLQPPARLHTNYGVTPYPNSLESCHQIQEGACRSKLISRLELHALGWEPPLGNTLALSRQPPTPPRTPSEFSQPPVCALIIFSSASILKRRTRGSGPPGSLERPTFHARIRQTSSQEAEAEAGERPEPLFAICLCPSVLFGIFG</sequence>
<dbReference type="AlphaFoldDB" id="A0A0U5FW68"/>
<protein>
    <submittedName>
        <fullName evidence="2">Uncharacterized protein</fullName>
    </submittedName>
</protein>
<reference evidence="3" key="1">
    <citation type="journal article" date="2016" name="Genome Announc.">
        <title>Draft genome sequences of fungus Aspergillus calidoustus.</title>
        <authorList>
            <person name="Horn F."/>
            <person name="Linde J."/>
            <person name="Mattern D.J."/>
            <person name="Walther G."/>
            <person name="Guthke R."/>
            <person name="Scherlach K."/>
            <person name="Martin K."/>
            <person name="Brakhage A.A."/>
            <person name="Petzke L."/>
            <person name="Valiante V."/>
        </authorList>
    </citation>
    <scope>NUCLEOTIDE SEQUENCE [LARGE SCALE GENOMIC DNA]</scope>
    <source>
        <strain evidence="3">SF006504</strain>
    </source>
</reference>
<proteinExistence type="predicted"/>
<dbReference type="Proteomes" id="UP000054771">
    <property type="component" value="Unassembled WGS sequence"/>
</dbReference>
<name>A0A0U5FW68_ASPCI</name>
<evidence type="ECO:0000313" key="3">
    <source>
        <dbReference type="Proteomes" id="UP000054771"/>
    </source>
</evidence>